<sequence>MRVVYAPVLKMGPQFRGLGTKVISSRNFSAKADAVKEVQVSEEDAKKFVRTVKSFTYGAAIAEAYDLWFQKKFYGRVKHVMGYPISKLA</sequence>
<proteinExistence type="predicted"/>
<organism evidence="1 2">
    <name type="scientific">Papaver nudicaule</name>
    <name type="common">Iceland poppy</name>
    <dbReference type="NCBI Taxonomy" id="74823"/>
    <lineage>
        <taxon>Eukaryota</taxon>
        <taxon>Viridiplantae</taxon>
        <taxon>Streptophyta</taxon>
        <taxon>Embryophyta</taxon>
        <taxon>Tracheophyta</taxon>
        <taxon>Spermatophyta</taxon>
        <taxon>Magnoliopsida</taxon>
        <taxon>Ranunculales</taxon>
        <taxon>Papaveraceae</taxon>
        <taxon>Papaveroideae</taxon>
        <taxon>Papaver</taxon>
    </lineage>
</organism>
<evidence type="ECO:0000313" key="2">
    <source>
        <dbReference type="Proteomes" id="UP001177140"/>
    </source>
</evidence>
<dbReference type="EMBL" id="JAJJMA010231068">
    <property type="protein sequence ID" value="MCL7042083.1"/>
    <property type="molecule type" value="Genomic_DNA"/>
</dbReference>
<gene>
    <name evidence="1" type="ORF">MKW94_011733</name>
</gene>
<dbReference type="AlphaFoldDB" id="A0AA41VJ69"/>
<reference evidence="1" key="1">
    <citation type="submission" date="2022-03" db="EMBL/GenBank/DDBJ databases">
        <title>A functionally conserved STORR gene fusion in Papaver species that diverged 16.8 million years ago.</title>
        <authorList>
            <person name="Catania T."/>
        </authorList>
    </citation>
    <scope>NUCLEOTIDE SEQUENCE</scope>
    <source>
        <strain evidence="1">S-191538</strain>
    </source>
</reference>
<keyword evidence="2" id="KW-1185">Reference proteome</keyword>
<comment type="caution">
    <text evidence="1">The sequence shown here is derived from an EMBL/GenBank/DDBJ whole genome shotgun (WGS) entry which is preliminary data.</text>
</comment>
<name>A0AA41VJ69_PAPNU</name>
<protein>
    <submittedName>
        <fullName evidence="1">Uncharacterized protein</fullName>
    </submittedName>
</protein>
<accession>A0AA41VJ69</accession>
<evidence type="ECO:0000313" key="1">
    <source>
        <dbReference type="EMBL" id="MCL7042083.1"/>
    </source>
</evidence>
<dbReference type="Proteomes" id="UP001177140">
    <property type="component" value="Unassembled WGS sequence"/>
</dbReference>